<evidence type="ECO:0000256" key="1">
    <source>
        <dbReference type="SAM" id="MobiDB-lite"/>
    </source>
</evidence>
<name>A0A2A2JKT5_9BILA</name>
<evidence type="ECO:0000313" key="2">
    <source>
        <dbReference type="EMBL" id="PAV62267.1"/>
    </source>
</evidence>
<gene>
    <name evidence="2" type="ORF">WR25_09371</name>
</gene>
<feature type="region of interest" description="Disordered" evidence="1">
    <location>
        <begin position="93"/>
        <end position="126"/>
    </location>
</feature>
<keyword evidence="3" id="KW-1185">Reference proteome</keyword>
<feature type="region of interest" description="Disordered" evidence="1">
    <location>
        <begin position="148"/>
        <end position="167"/>
    </location>
</feature>
<reference evidence="2 3" key="1">
    <citation type="journal article" date="2017" name="Curr. Biol.">
        <title>Genome architecture and evolution of a unichromosomal asexual nematode.</title>
        <authorList>
            <person name="Fradin H."/>
            <person name="Zegar C."/>
            <person name="Gutwein M."/>
            <person name="Lucas J."/>
            <person name="Kovtun M."/>
            <person name="Corcoran D."/>
            <person name="Baugh L.R."/>
            <person name="Kiontke K."/>
            <person name="Gunsalus K."/>
            <person name="Fitch D.H."/>
            <person name="Piano F."/>
        </authorList>
    </citation>
    <scope>NUCLEOTIDE SEQUENCE [LARGE SCALE GENOMIC DNA]</scope>
    <source>
        <strain evidence="2">PF1309</strain>
    </source>
</reference>
<feature type="compositionally biased region" description="Basic and acidic residues" evidence="1">
    <location>
        <begin position="36"/>
        <end position="49"/>
    </location>
</feature>
<sequence length="283" mass="31826">MNQLDEQINEFAAPRNVGLNSVKNVDGNGAATPARRFGEVSKNLTDRTPARSFSSGSRSKVSGAYSLKQNPVGLTPVPFSHARRIVHAPPLSVFLEDTPPSSTRDDSQLDTSLDADQHKEDDIDELGGNLRGILEQLEGRISITEEFHHKYSDSDDPVEYAPPDSDEEMDYGSTYRACRHTQQERQMFEKKKQIADWFGGEAKDVVMKGNVLDAMKLLGPREWVCPSESEVAAYREIGTDKVDLATRLPDYDAELQQELKRIQEEFQEVNFAFSQNIYLNLNQ</sequence>
<feature type="compositionally biased region" description="Acidic residues" evidence="1">
    <location>
        <begin position="154"/>
        <end position="167"/>
    </location>
</feature>
<feature type="compositionally biased region" description="Low complexity" evidence="1">
    <location>
        <begin position="50"/>
        <end position="62"/>
    </location>
</feature>
<proteinExistence type="predicted"/>
<dbReference type="Proteomes" id="UP000218231">
    <property type="component" value="Unassembled WGS sequence"/>
</dbReference>
<dbReference type="EMBL" id="LIAE01010381">
    <property type="protein sequence ID" value="PAV62267.1"/>
    <property type="molecule type" value="Genomic_DNA"/>
</dbReference>
<protein>
    <submittedName>
        <fullName evidence="2">Uncharacterized protein</fullName>
    </submittedName>
</protein>
<dbReference type="AlphaFoldDB" id="A0A2A2JKT5"/>
<organism evidence="2 3">
    <name type="scientific">Diploscapter pachys</name>
    <dbReference type="NCBI Taxonomy" id="2018661"/>
    <lineage>
        <taxon>Eukaryota</taxon>
        <taxon>Metazoa</taxon>
        <taxon>Ecdysozoa</taxon>
        <taxon>Nematoda</taxon>
        <taxon>Chromadorea</taxon>
        <taxon>Rhabditida</taxon>
        <taxon>Rhabditina</taxon>
        <taxon>Rhabditomorpha</taxon>
        <taxon>Rhabditoidea</taxon>
        <taxon>Rhabditidae</taxon>
        <taxon>Diploscapter</taxon>
    </lineage>
</organism>
<accession>A0A2A2JKT5</accession>
<evidence type="ECO:0000313" key="3">
    <source>
        <dbReference type="Proteomes" id="UP000218231"/>
    </source>
</evidence>
<feature type="region of interest" description="Disordered" evidence="1">
    <location>
        <begin position="19"/>
        <end position="62"/>
    </location>
</feature>
<comment type="caution">
    <text evidence="2">The sequence shown here is derived from an EMBL/GenBank/DDBJ whole genome shotgun (WGS) entry which is preliminary data.</text>
</comment>